<organism evidence="2 3">
    <name type="scientific">Saccharomonospora amisosensis</name>
    <dbReference type="NCBI Taxonomy" id="1128677"/>
    <lineage>
        <taxon>Bacteria</taxon>
        <taxon>Bacillati</taxon>
        <taxon>Actinomycetota</taxon>
        <taxon>Actinomycetes</taxon>
        <taxon>Pseudonocardiales</taxon>
        <taxon>Pseudonocardiaceae</taxon>
        <taxon>Saccharomonospora</taxon>
    </lineage>
</organism>
<protein>
    <submittedName>
        <fullName evidence="2">Uncharacterized protein</fullName>
    </submittedName>
</protein>
<sequence length="189" mass="20871">MKTTTERPYRTMMSIAATLTQLPADTSARHVRALATELAAAVRDLDARIRAGLAPPHTWHLRPQHITGPPESWGPWILPEQPAPGTVVAPARPTDTTRGRSWRRVADGEQRTGWLPQHEPEVGTQSWPAVLRHCGGAVRITHPATVPARVLAWRHREEAPSTAATPDDSRIDRSDHCGHPDSPQPQRQP</sequence>
<evidence type="ECO:0000256" key="1">
    <source>
        <dbReference type="SAM" id="MobiDB-lite"/>
    </source>
</evidence>
<dbReference type="EMBL" id="JAAOYM010000001">
    <property type="protein sequence ID" value="NIJ10529.1"/>
    <property type="molecule type" value="Genomic_DNA"/>
</dbReference>
<accession>A0A7X5UMT1</accession>
<dbReference type="RefSeq" id="WP_167166696.1">
    <property type="nucleotide sequence ID" value="NZ_JAAOYM010000001.1"/>
</dbReference>
<gene>
    <name evidence="2" type="ORF">FHU38_000873</name>
</gene>
<feature type="compositionally biased region" description="Basic and acidic residues" evidence="1">
    <location>
        <begin position="167"/>
        <end position="179"/>
    </location>
</feature>
<comment type="caution">
    <text evidence="2">The sequence shown here is derived from an EMBL/GenBank/DDBJ whole genome shotgun (WGS) entry which is preliminary data.</text>
</comment>
<reference evidence="2 3" key="1">
    <citation type="submission" date="2020-03" db="EMBL/GenBank/DDBJ databases">
        <title>Sequencing the genomes of 1000 actinobacteria strains.</title>
        <authorList>
            <person name="Klenk H.-P."/>
        </authorList>
    </citation>
    <scope>NUCLEOTIDE SEQUENCE [LARGE SCALE GENOMIC DNA]</scope>
    <source>
        <strain evidence="2 3">DSM 45685</strain>
    </source>
</reference>
<dbReference type="Proteomes" id="UP000545493">
    <property type="component" value="Unassembled WGS sequence"/>
</dbReference>
<name>A0A7X5UMT1_9PSEU</name>
<keyword evidence="3" id="KW-1185">Reference proteome</keyword>
<feature type="region of interest" description="Disordered" evidence="1">
    <location>
        <begin position="155"/>
        <end position="189"/>
    </location>
</feature>
<dbReference type="AlphaFoldDB" id="A0A7X5UMT1"/>
<evidence type="ECO:0000313" key="2">
    <source>
        <dbReference type="EMBL" id="NIJ10529.1"/>
    </source>
</evidence>
<proteinExistence type="predicted"/>
<evidence type="ECO:0000313" key="3">
    <source>
        <dbReference type="Proteomes" id="UP000545493"/>
    </source>
</evidence>